<dbReference type="SUPFAM" id="SSF116734">
    <property type="entry name" value="DNA methylase specificity domain"/>
    <property type="match status" value="2"/>
</dbReference>
<evidence type="ECO:0000313" key="6">
    <source>
        <dbReference type="Proteomes" id="UP001500454"/>
    </source>
</evidence>
<dbReference type="CDD" id="cd17256">
    <property type="entry name" value="RMtype1_S_EcoJA65PI-TRD1-CR1_like"/>
    <property type="match status" value="1"/>
</dbReference>
<comment type="caution">
    <text evidence="5">The sequence shown here is derived from an EMBL/GenBank/DDBJ whole genome shotgun (WGS) entry which is preliminary data.</text>
</comment>
<dbReference type="Gene3D" id="3.90.220.20">
    <property type="entry name" value="DNA methylase specificity domains"/>
    <property type="match status" value="2"/>
</dbReference>
<evidence type="ECO:0000256" key="1">
    <source>
        <dbReference type="ARBA" id="ARBA00010923"/>
    </source>
</evidence>
<proteinExistence type="inferred from homology"/>
<reference evidence="6" key="1">
    <citation type="journal article" date="2019" name="Int. J. Syst. Evol. Microbiol.">
        <title>The Global Catalogue of Microorganisms (GCM) 10K type strain sequencing project: providing services to taxonomists for standard genome sequencing and annotation.</title>
        <authorList>
            <consortium name="The Broad Institute Genomics Platform"/>
            <consortium name="The Broad Institute Genome Sequencing Center for Infectious Disease"/>
            <person name="Wu L."/>
            <person name="Ma J."/>
        </authorList>
    </citation>
    <scope>NUCLEOTIDE SEQUENCE [LARGE SCALE GENOMIC DNA]</scope>
    <source>
        <strain evidence="6">JCM 17924</strain>
    </source>
</reference>
<keyword evidence="6" id="KW-1185">Reference proteome</keyword>
<name>A0ABP8IY62_9BACT</name>
<gene>
    <name evidence="5" type="ORF">GCM10023186_17360</name>
</gene>
<keyword evidence="2" id="KW-0680">Restriction system</keyword>
<protein>
    <recommendedName>
        <fullName evidence="4">Type I restriction modification DNA specificity domain-containing protein</fullName>
    </recommendedName>
</protein>
<feature type="domain" description="Type I restriction modification DNA specificity" evidence="4">
    <location>
        <begin position="1"/>
        <end position="163"/>
    </location>
</feature>
<dbReference type="RefSeq" id="WP_345223308.1">
    <property type="nucleotide sequence ID" value="NZ_BAABHA010000003.1"/>
</dbReference>
<dbReference type="EMBL" id="BAABHA010000003">
    <property type="protein sequence ID" value="GAA4379695.1"/>
    <property type="molecule type" value="Genomic_DNA"/>
</dbReference>
<dbReference type="PANTHER" id="PTHR30408:SF12">
    <property type="entry name" value="TYPE I RESTRICTION ENZYME MJAVIII SPECIFICITY SUBUNIT"/>
    <property type="match status" value="1"/>
</dbReference>
<dbReference type="InterPro" id="IPR052021">
    <property type="entry name" value="Type-I_RS_S_subunit"/>
</dbReference>
<dbReference type="Pfam" id="PF01420">
    <property type="entry name" value="Methylase_S"/>
    <property type="match status" value="2"/>
</dbReference>
<dbReference type="PANTHER" id="PTHR30408">
    <property type="entry name" value="TYPE-1 RESTRICTION ENZYME ECOKI SPECIFICITY PROTEIN"/>
    <property type="match status" value="1"/>
</dbReference>
<dbReference type="InterPro" id="IPR044946">
    <property type="entry name" value="Restrct_endonuc_typeI_TRD_sf"/>
</dbReference>
<keyword evidence="3" id="KW-0238">DNA-binding</keyword>
<evidence type="ECO:0000256" key="3">
    <source>
        <dbReference type="ARBA" id="ARBA00023125"/>
    </source>
</evidence>
<organism evidence="5 6">
    <name type="scientific">Hymenobacter koreensis</name>
    <dbReference type="NCBI Taxonomy" id="1084523"/>
    <lineage>
        <taxon>Bacteria</taxon>
        <taxon>Pseudomonadati</taxon>
        <taxon>Bacteroidota</taxon>
        <taxon>Cytophagia</taxon>
        <taxon>Cytophagales</taxon>
        <taxon>Hymenobacteraceae</taxon>
        <taxon>Hymenobacter</taxon>
    </lineage>
</organism>
<comment type="similarity">
    <text evidence="1">Belongs to the type-I restriction system S methylase family.</text>
</comment>
<feature type="domain" description="Type I restriction modification DNA specificity" evidence="4">
    <location>
        <begin position="229"/>
        <end position="355"/>
    </location>
</feature>
<evidence type="ECO:0000259" key="4">
    <source>
        <dbReference type="Pfam" id="PF01420"/>
    </source>
</evidence>
<dbReference type="InterPro" id="IPR000055">
    <property type="entry name" value="Restrct_endonuc_typeI_TRD"/>
</dbReference>
<dbReference type="Proteomes" id="UP001500454">
    <property type="component" value="Unassembled WGS sequence"/>
</dbReference>
<evidence type="ECO:0000313" key="5">
    <source>
        <dbReference type="EMBL" id="GAA4379695.1"/>
    </source>
</evidence>
<accession>A0ABP8IY62</accession>
<sequence>MRLGDIANIQIGKTPSTAVGEYWGAGYDWLAISDLNNLHRGKYPTKSAKQITQAAIEGAGMKLVPENAILYSFKLSIGKVAITTKPVYTNEAIASIIIKPSCEDLVNLDYLMYALKYADTSNLIDHAAKGKTLNKSKLSEIDVYIPSLNEQLDIVQILDQINIIKEKSTELAGSYRRMSEAKFTQLFGDLYYNTHDYPEKPLKELVVPGTTISYGILQPGDNNPDGVYIINSGDIKHGNILQNKLAKTSTQINESNKKTICNAEDIIISIRASIGSAAILPKELAGANIARGVARIATNRAAVNLYYLYNALISNGIQAKLQKQAKGATFKEITLDMLRETRIPLPPSDEQDIFEKIHIQISELIKKNESIQKYAKALLASTVHAIFINKQALKNTNVIFSDDFEKEELINRINNNEFKTFEEYDLNKEMLFSLLSSVSSDVSQFYDNQSKSVKIKK</sequence>
<evidence type="ECO:0000256" key="2">
    <source>
        <dbReference type="ARBA" id="ARBA00022747"/>
    </source>
</evidence>